<dbReference type="AlphaFoldDB" id="A0A0B1T9F1"/>
<dbReference type="OrthoDB" id="5858654at2759"/>
<keyword evidence="3" id="KW-1185">Reference proteome</keyword>
<reference evidence="2 3" key="1">
    <citation type="submission" date="2014-03" db="EMBL/GenBank/DDBJ databases">
        <title>Draft genome of the hookworm Oesophagostomum dentatum.</title>
        <authorList>
            <person name="Mitreva M."/>
        </authorList>
    </citation>
    <scope>NUCLEOTIDE SEQUENCE [LARGE SCALE GENOMIC DNA]</scope>
    <source>
        <strain evidence="2 3">OD-Hann</strain>
    </source>
</reference>
<feature type="region of interest" description="Disordered" evidence="1">
    <location>
        <begin position="24"/>
        <end position="55"/>
    </location>
</feature>
<proteinExistence type="predicted"/>
<feature type="compositionally biased region" description="Basic and acidic residues" evidence="1">
    <location>
        <begin position="29"/>
        <end position="44"/>
    </location>
</feature>
<sequence>RCDNRIPSLNEISRINDPVLKEVFTSSGLDKEKSRTPFEERPRLPDPAMPQPQVEPYYGEVPIEHHHQGQPLGPPVPRQQRPDAVSMLVGAGANTFATGANALYRGAATVGQAFGINPQAYEAPLFSAASQLLGKK</sequence>
<accession>A0A0B1T9F1</accession>
<dbReference type="Proteomes" id="UP000053660">
    <property type="component" value="Unassembled WGS sequence"/>
</dbReference>
<feature type="non-terminal residue" evidence="2">
    <location>
        <position position="1"/>
    </location>
</feature>
<gene>
    <name evidence="2" type="ORF">OESDEN_07669</name>
</gene>
<evidence type="ECO:0000313" key="3">
    <source>
        <dbReference type="Proteomes" id="UP000053660"/>
    </source>
</evidence>
<name>A0A0B1T9F1_OESDE</name>
<evidence type="ECO:0000256" key="1">
    <source>
        <dbReference type="SAM" id="MobiDB-lite"/>
    </source>
</evidence>
<evidence type="ECO:0000313" key="2">
    <source>
        <dbReference type="EMBL" id="KHJ92442.1"/>
    </source>
</evidence>
<organism evidence="2 3">
    <name type="scientific">Oesophagostomum dentatum</name>
    <name type="common">Nodular worm</name>
    <dbReference type="NCBI Taxonomy" id="61180"/>
    <lineage>
        <taxon>Eukaryota</taxon>
        <taxon>Metazoa</taxon>
        <taxon>Ecdysozoa</taxon>
        <taxon>Nematoda</taxon>
        <taxon>Chromadorea</taxon>
        <taxon>Rhabditida</taxon>
        <taxon>Rhabditina</taxon>
        <taxon>Rhabditomorpha</taxon>
        <taxon>Strongyloidea</taxon>
        <taxon>Strongylidae</taxon>
        <taxon>Oesophagostomum</taxon>
    </lineage>
</organism>
<dbReference type="EMBL" id="KN551351">
    <property type="protein sequence ID" value="KHJ92442.1"/>
    <property type="molecule type" value="Genomic_DNA"/>
</dbReference>
<protein>
    <submittedName>
        <fullName evidence="2">Uncharacterized protein</fullName>
    </submittedName>
</protein>
<feature type="region of interest" description="Disordered" evidence="1">
    <location>
        <begin position="62"/>
        <end position="81"/>
    </location>
</feature>